<dbReference type="Proteomes" id="UP000275048">
    <property type="component" value="Unassembled WGS sequence"/>
</dbReference>
<evidence type="ECO:0000256" key="2">
    <source>
        <dbReference type="SAM" id="Phobius"/>
    </source>
</evidence>
<dbReference type="RefSeq" id="WP_122936949.1">
    <property type="nucleotide sequence ID" value="NZ_JBHSNT010000055.1"/>
</dbReference>
<keyword evidence="2" id="KW-1133">Transmembrane helix</keyword>
<keyword evidence="2" id="KW-0472">Membrane</keyword>
<accession>A0A3M8ACY6</accession>
<reference evidence="3 4" key="1">
    <citation type="submission" date="2018-10" db="EMBL/GenBank/DDBJ databases">
        <title>Isolation, diversity and antibacterial activity of antinobacteria from the wheat rhizosphere soil.</title>
        <authorList>
            <person name="Sun T."/>
        </authorList>
    </citation>
    <scope>NUCLEOTIDE SEQUENCE [LARGE SCALE GENOMIC DNA]</scope>
    <source>
        <strain evidence="3 4">SJ-23</strain>
    </source>
</reference>
<evidence type="ECO:0000256" key="1">
    <source>
        <dbReference type="SAM" id="MobiDB-lite"/>
    </source>
</evidence>
<keyword evidence="4" id="KW-1185">Reference proteome</keyword>
<gene>
    <name evidence="3" type="ORF">EDM22_10200</name>
</gene>
<evidence type="ECO:0000313" key="3">
    <source>
        <dbReference type="EMBL" id="RNB49054.1"/>
    </source>
</evidence>
<feature type="transmembrane region" description="Helical" evidence="2">
    <location>
        <begin position="51"/>
        <end position="72"/>
    </location>
</feature>
<dbReference type="AlphaFoldDB" id="A0A3M8ACY6"/>
<name>A0A3M8ACY6_9MICO</name>
<comment type="caution">
    <text evidence="3">The sequence shown here is derived from an EMBL/GenBank/DDBJ whole genome shotgun (WGS) entry which is preliminary data.</text>
</comment>
<proteinExistence type="predicted"/>
<protein>
    <submittedName>
        <fullName evidence="3">Uncharacterized protein</fullName>
    </submittedName>
</protein>
<organism evidence="3 4">
    <name type="scientific">Agromyces tardus</name>
    <dbReference type="NCBI Taxonomy" id="2583849"/>
    <lineage>
        <taxon>Bacteria</taxon>
        <taxon>Bacillati</taxon>
        <taxon>Actinomycetota</taxon>
        <taxon>Actinomycetes</taxon>
        <taxon>Micrococcales</taxon>
        <taxon>Microbacteriaceae</taxon>
        <taxon>Agromyces</taxon>
    </lineage>
</organism>
<feature type="region of interest" description="Disordered" evidence="1">
    <location>
        <begin position="1"/>
        <end position="39"/>
    </location>
</feature>
<keyword evidence="2" id="KW-0812">Transmembrane</keyword>
<dbReference type="OrthoDB" id="5122659at2"/>
<dbReference type="EMBL" id="RHHB01000017">
    <property type="protein sequence ID" value="RNB49054.1"/>
    <property type="molecule type" value="Genomic_DNA"/>
</dbReference>
<evidence type="ECO:0000313" key="4">
    <source>
        <dbReference type="Proteomes" id="UP000275048"/>
    </source>
</evidence>
<sequence length="142" mass="14778">MSSAASDPFDSVEGPIDGRPIDGGPDGGPIDDGPLDEGPVFGERRRRILRLTVLVALGAMVLPLVLSAFSVARSAAERACAIYVSDFDADATASRVAFDLFAQGGPGWLCYDVRGQGGDAYLGNLGPMPALPRTTLPGQRDT</sequence>